<dbReference type="eggNOG" id="arCOG01952">
    <property type="taxonomic scope" value="Archaea"/>
</dbReference>
<dbReference type="InterPro" id="IPR050156">
    <property type="entry name" value="TC-AMP_synthase_SUA5"/>
</dbReference>
<reference evidence="13 14" key="1">
    <citation type="journal article" date="2012" name="Stand. Genomic Sci.">
        <title>Complete genome sequence of Halopiger xanaduensis type strain (SH-6(T)).</title>
        <authorList>
            <person name="Anderson I."/>
            <person name="Tindall B.J."/>
            <person name="Rohde M."/>
            <person name="Lucas S."/>
            <person name="Han J."/>
            <person name="Lapidus A."/>
            <person name="Cheng J.F."/>
            <person name="Goodwin L."/>
            <person name="Pitluck S."/>
            <person name="Peters L."/>
            <person name="Pati A."/>
            <person name="Mikhailova N."/>
            <person name="Pagani I."/>
            <person name="Teshima H."/>
            <person name="Han C."/>
            <person name="Tapia R."/>
            <person name="Land M."/>
            <person name="Woyke T."/>
            <person name="Klenk H.P."/>
            <person name="Kyrpides N."/>
            <person name="Ivanova N."/>
        </authorList>
    </citation>
    <scope>NUCLEOTIDE SEQUENCE [LARGE SCALE GENOMIC DNA]</scope>
    <source>
        <strain evidence="14">DSM 18323 / JCM 14033 / SH-6</strain>
    </source>
</reference>
<evidence type="ECO:0000256" key="3">
    <source>
        <dbReference type="ARBA" id="ARBA00012584"/>
    </source>
</evidence>
<dbReference type="GeneID" id="10796170"/>
<dbReference type="GO" id="GO:0000049">
    <property type="term" value="F:tRNA binding"/>
    <property type="evidence" value="ECO:0007669"/>
    <property type="project" value="TreeGrafter"/>
</dbReference>
<dbReference type="GO" id="GO:0061710">
    <property type="term" value="F:L-threonylcarbamoyladenylate synthase"/>
    <property type="evidence" value="ECO:0007669"/>
    <property type="project" value="UniProtKB-EC"/>
</dbReference>
<comment type="subcellular location">
    <subcellularLocation>
        <location evidence="1">Cytoplasm</location>
    </subcellularLocation>
</comment>
<evidence type="ECO:0000256" key="10">
    <source>
        <dbReference type="ARBA" id="ARBA00029774"/>
    </source>
</evidence>
<dbReference type="STRING" id="797210.Halxa_1200"/>
<evidence type="ECO:0000313" key="14">
    <source>
        <dbReference type="Proteomes" id="UP000006794"/>
    </source>
</evidence>
<dbReference type="EMBL" id="CP002839">
    <property type="protein sequence ID" value="AEH35833.1"/>
    <property type="molecule type" value="Genomic_DNA"/>
</dbReference>
<dbReference type="InterPro" id="IPR017945">
    <property type="entry name" value="DHBP_synth_RibB-like_a/b_dom"/>
</dbReference>
<evidence type="ECO:0000256" key="1">
    <source>
        <dbReference type="ARBA" id="ARBA00004496"/>
    </source>
</evidence>
<evidence type="ECO:0000256" key="8">
    <source>
        <dbReference type="ARBA" id="ARBA00022741"/>
    </source>
</evidence>
<proteinExistence type="inferred from homology"/>
<evidence type="ECO:0000256" key="11">
    <source>
        <dbReference type="ARBA" id="ARBA00048366"/>
    </source>
</evidence>
<evidence type="ECO:0000256" key="4">
    <source>
        <dbReference type="ARBA" id="ARBA00022490"/>
    </source>
</evidence>
<evidence type="ECO:0000259" key="12">
    <source>
        <dbReference type="PROSITE" id="PS51163"/>
    </source>
</evidence>
<keyword evidence="6" id="KW-0819">tRNA processing</keyword>
<gene>
    <name evidence="13" type="ordered locus">Halxa_1200</name>
</gene>
<dbReference type="InterPro" id="IPR006070">
    <property type="entry name" value="Sua5-like_dom"/>
</dbReference>
<dbReference type="AlphaFoldDB" id="F8DAM6"/>
<feature type="domain" description="YrdC-like" evidence="12">
    <location>
        <begin position="22"/>
        <end position="205"/>
    </location>
</feature>
<keyword evidence="5" id="KW-0808">Transferase</keyword>
<dbReference type="GO" id="GO:0005737">
    <property type="term" value="C:cytoplasm"/>
    <property type="evidence" value="ECO:0007669"/>
    <property type="project" value="UniProtKB-SubCell"/>
</dbReference>
<name>F8DAM6_HALXS</name>
<dbReference type="RefSeq" id="WP_013878732.1">
    <property type="nucleotide sequence ID" value="NC_015666.1"/>
</dbReference>
<dbReference type="Proteomes" id="UP000006794">
    <property type="component" value="Chromosome"/>
</dbReference>
<dbReference type="SUPFAM" id="SSF55821">
    <property type="entry name" value="YrdC/RibB"/>
    <property type="match status" value="1"/>
</dbReference>
<accession>F8DAM6</accession>
<evidence type="ECO:0000313" key="13">
    <source>
        <dbReference type="EMBL" id="AEH35833.1"/>
    </source>
</evidence>
<dbReference type="PANTHER" id="PTHR17490:SF16">
    <property type="entry name" value="THREONYLCARBAMOYL-AMP SYNTHASE"/>
    <property type="match status" value="1"/>
</dbReference>
<dbReference type="Pfam" id="PF01300">
    <property type="entry name" value="Sua5_yciO_yrdC"/>
    <property type="match status" value="1"/>
</dbReference>
<keyword evidence="9" id="KW-0067">ATP-binding</keyword>
<evidence type="ECO:0000256" key="9">
    <source>
        <dbReference type="ARBA" id="ARBA00022840"/>
    </source>
</evidence>
<evidence type="ECO:0000256" key="5">
    <source>
        <dbReference type="ARBA" id="ARBA00022679"/>
    </source>
</evidence>
<evidence type="ECO:0000256" key="2">
    <source>
        <dbReference type="ARBA" id="ARBA00007663"/>
    </source>
</evidence>
<keyword evidence="7" id="KW-0548">Nucleotidyltransferase</keyword>
<sequence>MNADGSDSEFEFDFDGDPDVDAEALERAAEAIREGGLVVYPTETVYGLAADALDADAVKRVFEVKGRDRSKPVSLAVPTFETAIEAGYIEATERERAFAEEFLPGPVTVLCERREVVPDVLTAGGEQVGIRVPDCEPAMALLAAAERPITSTSANVSGEPSARTVEEIGQQVRDEAVVLDGGETQGTESTVVDLSTGTIHRRGALADEIEAWLEETAA</sequence>
<evidence type="ECO:0000256" key="6">
    <source>
        <dbReference type="ARBA" id="ARBA00022694"/>
    </source>
</evidence>
<dbReference type="KEGG" id="hxa:Halxa_1200"/>
<dbReference type="GO" id="GO:0005524">
    <property type="term" value="F:ATP binding"/>
    <property type="evidence" value="ECO:0007669"/>
    <property type="project" value="UniProtKB-KW"/>
</dbReference>
<comment type="catalytic activity">
    <reaction evidence="11">
        <text>L-threonine + hydrogencarbonate + ATP = L-threonylcarbamoyladenylate + diphosphate + H2O</text>
        <dbReference type="Rhea" id="RHEA:36407"/>
        <dbReference type="ChEBI" id="CHEBI:15377"/>
        <dbReference type="ChEBI" id="CHEBI:17544"/>
        <dbReference type="ChEBI" id="CHEBI:30616"/>
        <dbReference type="ChEBI" id="CHEBI:33019"/>
        <dbReference type="ChEBI" id="CHEBI:57926"/>
        <dbReference type="ChEBI" id="CHEBI:73682"/>
        <dbReference type="EC" id="2.7.7.87"/>
    </reaction>
</comment>
<keyword evidence="4" id="KW-0963">Cytoplasm</keyword>
<dbReference type="OrthoDB" id="39992at2157"/>
<dbReference type="PROSITE" id="PS51163">
    <property type="entry name" value="YRDC"/>
    <property type="match status" value="1"/>
</dbReference>
<protein>
    <recommendedName>
        <fullName evidence="10">L-threonylcarbamoyladenylate synthase</fullName>
        <ecNumber evidence="3">2.7.7.87</ecNumber>
    </recommendedName>
    <alternativeName>
        <fullName evidence="10">L-threonylcarbamoyladenylate synthase</fullName>
    </alternativeName>
</protein>
<dbReference type="NCBIfam" id="TIGR00057">
    <property type="entry name" value="L-threonylcarbamoyladenylate synthase"/>
    <property type="match status" value="1"/>
</dbReference>
<dbReference type="GO" id="GO:0003725">
    <property type="term" value="F:double-stranded RNA binding"/>
    <property type="evidence" value="ECO:0007669"/>
    <property type="project" value="InterPro"/>
</dbReference>
<dbReference type="EC" id="2.7.7.87" evidence="3"/>
<keyword evidence="14" id="KW-1185">Reference proteome</keyword>
<dbReference type="GO" id="GO:0008033">
    <property type="term" value="P:tRNA processing"/>
    <property type="evidence" value="ECO:0007669"/>
    <property type="project" value="UniProtKB-KW"/>
</dbReference>
<dbReference type="Gene3D" id="3.90.870.10">
    <property type="entry name" value="DHBP synthase"/>
    <property type="match status" value="1"/>
</dbReference>
<dbReference type="PANTHER" id="PTHR17490">
    <property type="entry name" value="SUA5"/>
    <property type="match status" value="1"/>
</dbReference>
<comment type="similarity">
    <text evidence="2">Belongs to the SUA5 family.</text>
</comment>
<evidence type="ECO:0000256" key="7">
    <source>
        <dbReference type="ARBA" id="ARBA00022695"/>
    </source>
</evidence>
<dbReference type="GO" id="GO:0006450">
    <property type="term" value="P:regulation of translational fidelity"/>
    <property type="evidence" value="ECO:0007669"/>
    <property type="project" value="TreeGrafter"/>
</dbReference>
<keyword evidence="8" id="KW-0547">Nucleotide-binding</keyword>
<dbReference type="HOGENOM" id="CLU_031397_3_1_2"/>
<organism evidence="13 14">
    <name type="scientific">Halopiger xanaduensis (strain DSM 18323 / JCM 14033 / SH-6)</name>
    <dbReference type="NCBI Taxonomy" id="797210"/>
    <lineage>
        <taxon>Archaea</taxon>
        <taxon>Methanobacteriati</taxon>
        <taxon>Methanobacteriota</taxon>
        <taxon>Stenosarchaea group</taxon>
        <taxon>Halobacteria</taxon>
        <taxon>Halobacteriales</taxon>
        <taxon>Natrialbaceae</taxon>
        <taxon>Halopiger</taxon>
    </lineage>
</organism>